<dbReference type="Proteomes" id="UP000503349">
    <property type="component" value="Chromosome 21"/>
</dbReference>
<sequence length="75" mass="8234">MSINQPWQSHVEFFITSPQGHHAVSACVSCCLFSTPASSHIYVRPHTHKYTESLSVLVSELLSSQLYGSVVTVSV</sequence>
<dbReference type="AlphaFoldDB" id="A0A6G1QQM3"/>
<reference evidence="2" key="2">
    <citation type="submission" date="2019-02" db="EMBL/GenBank/DDBJ databases">
        <title>Opniocepnalus argus Var Kimnra genome.</title>
        <authorList>
            <person name="Zhou C."/>
            <person name="Xiao S."/>
        </authorList>
    </citation>
    <scope>NUCLEOTIDE SEQUENCE [LARGE SCALE GENOMIC DNA]</scope>
</reference>
<accession>A0A6G1QQM3</accession>
<name>A0A6G1QQM3_CHAAH</name>
<gene>
    <name evidence="1" type="ORF">EXN66_Car020711</name>
</gene>
<evidence type="ECO:0000313" key="1">
    <source>
        <dbReference type="EMBL" id="KAF3705020.1"/>
    </source>
</evidence>
<keyword evidence="2" id="KW-1185">Reference proteome</keyword>
<proteinExistence type="predicted"/>
<protein>
    <submittedName>
        <fullName evidence="1">Uncharacterized protein</fullName>
    </submittedName>
</protein>
<dbReference type="EMBL" id="CM015732">
    <property type="protein sequence ID" value="KAF3705020.1"/>
    <property type="molecule type" value="Genomic_DNA"/>
</dbReference>
<evidence type="ECO:0000313" key="2">
    <source>
        <dbReference type="Proteomes" id="UP000503349"/>
    </source>
</evidence>
<reference evidence="1 2" key="1">
    <citation type="submission" date="2019-02" db="EMBL/GenBank/DDBJ databases">
        <title>Opniocepnalus argus genome.</title>
        <authorList>
            <person name="Zhou C."/>
            <person name="Xiao S."/>
        </authorList>
    </citation>
    <scope>NUCLEOTIDE SEQUENCE [LARGE SCALE GENOMIC DNA]</scope>
    <source>
        <strain evidence="1">OARG1902GOOAL</strain>
        <tissue evidence="1">Muscle</tissue>
    </source>
</reference>
<organism evidence="1 2">
    <name type="scientific">Channa argus</name>
    <name type="common">Northern snakehead</name>
    <name type="synonym">Ophicephalus argus</name>
    <dbReference type="NCBI Taxonomy" id="215402"/>
    <lineage>
        <taxon>Eukaryota</taxon>
        <taxon>Metazoa</taxon>
        <taxon>Chordata</taxon>
        <taxon>Craniata</taxon>
        <taxon>Vertebrata</taxon>
        <taxon>Euteleostomi</taxon>
        <taxon>Actinopterygii</taxon>
        <taxon>Neopterygii</taxon>
        <taxon>Teleostei</taxon>
        <taxon>Neoteleostei</taxon>
        <taxon>Acanthomorphata</taxon>
        <taxon>Anabantaria</taxon>
        <taxon>Anabantiformes</taxon>
        <taxon>Channoidei</taxon>
        <taxon>Channidae</taxon>
        <taxon>Channa</taxon>
    </lineage>
</organism>